<accession>A0A9Q0UXN0</accession>
<feature type="transmembrane region" description="Helical" evidence="6">
    <location>
        <begin position="540"/>
        <end position="563"/>
    </location>
</feature>
<keyword evidence="4 6" id="KW-1133">Transmembrane helix</keyword>
<feature type="transmembrane region" description="Helical" evidence="6">
    <location>
        <begin position="286"/>
        <end position="305"/>
    </location>
</feature>
<evidence type="ECO:0000256" key="5">
    <source>
        <dbReference type="ARBA" id="ARBA00023136"/>
    </source>
</evidence>
<feature type="transmembrane region" description="Helical" evidence="6">
    <location>
        <begin position="97"/>
        <end position="122"/>
    </location>
</feature>
<keyword evidence="5 6" id="KW-0472">Membrane</keyword>
<feature type="transmembrane region" description="Helical" evidence="6">
    <location>
        <begin position="242"/>
        <end position="266"/>
    </location>
</feature>
<reference evidence="7" key="2">
    <citation type="journal article" date="2023" name="Int. J. Mol. Sci.">
        <title>De Novo Assembly and Annotation of 11 Diverse Shrub Willow (Salix) Genomes Reveals Novel Gene Organization in Sex-Linked Regions.</title>
        <authorList>
            <person name="Hyden B."/>
            <person name="Feng K."/>
            <person name="Yates T.B."/>
            <person name="Jawdy S."/>
            <person name="Cereghino C."/>
            <person name="Smart L.B."/>
            <person name="Muchero W."/>
        </authorList>
    </citation>
    <scope>NUCLEOTIDE SEQUENCE</scope>
    <source>
        <tissue evidence="7">Shoot tip</tissue>
    </source>
</reference>
<dbReference type="GO" id="GO:0015297">
    <property type="term" value="F:antiporter activity"/>
    <property type="evidence" value="ECO:0007669"/>
    <property type="project" value="InterPro"/>
</dbReference>
<dbReference type="AlphaFoldDB" id="A0A9Q0UXN0"/>
<comment type="subcellular location">
    <subcellularLocation>
        <location evidence="1">Membrane</location>
        <topology evidence="1">Multi-pass membrane protein</topology>
    </subcellularLocation>
</comment>
<dbReference type="GO" id="GO:0016020">
    <property type="term" value="C:membrane"/>
    <property type="evidence" value="ECO:0007669"/>
    <property type="project" value="UniProtKB-SubCell"/>
</dbReference>
<organism evidence="7 8">
    <name type="scientific">Salix koriyanagi</name>
    <dbReference type="NCBI Taxonomy" id="2511006"/>
    <lineage>
        <taxon>Eukaryota</taxon>
        <taxon>Viridiplantae</taxon>
        <taxon>Streptophyta</taxon>
        <taxon>Embryophyta</taxon>
        <taxon>Tracheophyta</taxon>
        <taxon>Spermatophyta</taxon>
        <taxon>Magnoliopsida</taxon>
        <taxon>eudicotyledons</taxon>
        <taxon>Gunneridae</taxon>
        <taxon>Pentapetalae</taxon>
        <taxon>rosids</taxon>
        <taxon>fabids</taxon>
        <taxon>Malpighiales</taxon>
        <taxon>Salicaceae</taxon>
        <taxon>Saliceae</taxon>
        <taxon>Salix</taxon>
    </lineage>
</organism>
<feature type="transmembrane region" description="Helical" evidence="6">
    <location>
        <begin position="35"/>
        <end position="56"/>
    </location>
</feature>
<reference evidence="7" key="1">
    <citation type="submission" date="2022-11" db="EMBL/GenBank/DDBJ databases">
        <authorList>
            <person name="Hyden B.L."/>
            <person name="Feng K."/>
            <person name="Yates T."/>
            <person name="Jawdy S."/>
            <person name="Smart L.B."/>
            <person name="Muchero W."/>
        </authorList>
    </citation>
    <scope>NUCLEOTIDE SEQUENCE</scope>
    <source>
        <tissue evidence="7">Shoot tip</tissue>
    </source>
</reference>
<feature type="transmembrane region" description="Helical" evidence="6">
    <location>
        <begin position="497"/>
        <end position="519"/>
    </location>
</feature>
<feature type="transmembrane region" description="Helical" evidence="6">
    <location>
        <begin position="68"/>
        <end position="91"/>
    </location>
</feature>
<dbReference type="InterPro" id="IPR045069">
    <property type="entry name" value="MATE_euk"/>
</dbReference>
<gene>
    <name evidence="7" type="ORF">OIU74_002985</name>
</gene>
<evidence type="ECO:0000313" key="7">
    <source>
        <dbReference type="EMBL" id="KAJ6737932.1"/>
    </source>
</evidence>
<dbReference type="Proteomes" id="UP001151752">
    <property type="component" value="Chromosome 4"/>
</dbReference>
<feature type="transmembrane region" description="Helical" evidence="6">
    <location>
        <begin position="326"/>
        <end position="347"/>
    </location>
</feature>
<dbReference type="PANTHER" id="PTHR11206">
    <property type="entry name" value="MULTIDRUG RESISTANCE PROTEIN"/>
    <property type="match status" value="1"/>
</dbReference>
<comment type="similarity">
    <text evidence="2 6">Belongs to the multi antimicrobial extrusion (MATE) (TC 2.A.66.1) family.</text>
</comment>
<evidence type="ECO:0000256" key="6">
    <source>
        <dbReference type="RuleBase" id="RU004914"/>
    </source>
</evidence>
<keyword evidence="8" id="KW-1185">Reference proteome</keyword>
<dbReference type="Pfam" id="PF01554">
    <property type="entry name" value="MatE"/>
    <property type="match status" value="3"/>
</dbReference>
<evidence type="ECO:0000256" key="2">
    <source>
        <dbReference type="ARBA" id="ARBA00010199"/>
    </source>
</evidence>
<feature type="transmembrane region" description="Helical" evidence="6">
    <location>
        <begin position="388"/>
        <end position="411"/>
    </location>
</feature>
<feature type="transmembrane region" description="Helical" evidence="6">
    <location>
        <begin position="353"/>
        <end position="376"/>
    </location>
</feature>
<sequence length="687" mass="74845">MQRSTVLLTLSGLVLMFIYIFCKPILLGLHESPSIASAAAIFVYGLIPQIFAYACNLPIQKFLQAQSVIFPSACISAGTLVLHLLLTWVVLFKLGGGLLGAALVTSLSWWIIVVAQFVYVLASKKFNSSTPGGVSVSRPSLGCGVASAVMLCLETWYYQILTLIAGLLKNAERERSTIMATSSEDNNRIEGAEDDESYETVLHDKTSLSREPVSSELEEILSDLELSRSQRILRATWLELRILFRLAAPAIVVYLLNFLISISTHIFCGHLGNLQLAAASLGNTGVQGFVYGIVFGMGSAVETLCGQAYGAQKYGMLGIYMQRSTVILILTGTVLMFIYIFCKPILLGLHESAAIASAAAVFVYGLIPQIFAYACNFPIQKFLQAQSVIFPSACISACTLALHLVLSWVVIFKLGGGLLGAALVTSLSWWIIVVAQFVYILASKEFKHTWRGFSIQAFSGLWDFFKLSLASGVMLCLECWYYQILTLIAGLLKNAEISLDALSICMTINGWCFMISVGFQAAASVRVSNELGAGHPKASLFAVVVVSSCSLIISVVLAVLMLLSRHVISYAFTGGTEVAEAVAELSPFLAGTIVLGGVQPVLSDRLLSGGWMWMASTCGLRQYCMLLRHRHPIGLRSWFYMRHGYKGNMDWDVGRHHHADHSVVMDNISDKLGKRGGKGTESFAYLE</sequence>
<keyword evidence="3 6" id="KW-0812">Transmembrane</keyword>
<evidence type="ECO:0000256" key="3">
    <source>
        <dbReference type="ARBA" id="ARBA00022692"/>
    </source>
</evidence>
<feature type="transmembrane region" description="Helical" evidence="6">
    <location>
        <begin position="7"/>
        <end position="29"/>
    </location>
</feature>
<evidence type="ECO:0000313" key="8">
    <source>
        <dbReference type="Proteomes" id="UP001151752"/>
    </source>
</evidence>
<proteinExistence type="inferred from homology"/>
<dbReference type="EMBL" id="JAPFFM010000010">
    <property type="protein sequence ID" value="KAJ6737932.1"/>
    <property type="molecule type" value="Genomic_DNA"/>
</dbReference>
<dbReference type="NCBIfam" id="TIGR00797">
    <property type="entry name" value="matE"/>
    <property type="match status" value="1"/>
</dbReference>
<name>A0A9Q0UXN0_9ROSI</name>
<comment type="caution">
    <text evidence="7">The sequence shown here is derived from an EMBL/GenBank/DDBJ whole genome shotgun (WGS) entry which is preliminary data.</text>
</comment>
<dbReference type="GO" id="GO:1990961">
    <property type="term" value="P:xenobiotic detoxification by transmembrane export across the plasma membrane"/>
    <property type="evidence" value="ECO:0007669"/>
    <property type="project" value="InterPro"/>
</dbReference>
<dbReference type="CDD" id="cd13132">
    <property type="entry name" value="MATE_eukaryotic"/>
    <property type="match status" value="1"/>
</dbReference>
<evidence type="ECO:0000256" key="4">
    <source>
        <dbReference type="ARBA" id="ARBA00022989"/>
    </source>
</evidence>
<protein>
    <recommendedName>
        <fullName evidence="6">Protein DETOXIFICATION</fullName>
    </recommendedName>
    <alternativeName>
        <fullName evidence="6">Multidrug and toxic compound extrusion protein</fullName>
    </alternativeName>
</protein>
<feature type="transmembrane region" description="Helical" evidence="6">
    <location>
        <begin position="417"/>
        <end position="442"/>
    </location>
</feature>
<dbReference type="InterPro" id="IPR002528">
    <property type="entry name" value="MATE_fam"/>
</dbReference>
<evidence type="ECO:0000256" key="1">
    <source>
        <dbReference type="ARBA" id="ARBA00004141"/>
    </source>
</evidence>
<dbReference type="GO" id="GO:0042910">
    <property type="term" value="F:xenobiotic transmembrane transporter activity"/>
    <property type="evidence" value="ECO:0007669"/>
    <property type="project" value="InterPro"/>
</dbReference>